<dbReference type="Gene3D" id="1.10.287.130">
    <property type="match status" value="1"/>
</dbReference>
<dbReference type="InterPro" id="IPR005467">
    <property type="entry name" value="His_kinase_dom"/>
</dbReference>
<feature type="domain" description="Histidine kinase" evidence="9">
    <location>
        <begin position="327"/>
        <end position="545"/>
    </location>
</feature>
<comment type="caution">
    <text evidence="10">The sequence shown here is derived from an EMBL/GenBank/DDBJ whole genome shotgun (WGS) entry which is preliminary data.</text>
</comment>
<evidence type="ECO:0000256" key="5">
    <source>
        <dbReference type="ARBA" id="ARBA00022777"/>
    </source>
</evidence>
<dbReference type="FunFam" id="3.30.565.10:FF:000006">
    <property type="entry name" value="Sensor histidine kinase WalK"/>
    <property type="match status" value="1"/>
</dbReference>
<keyword evidence="5 10" id="KW-0418">Kinase</keyword>
<dbReference type="PRINTS" id="PR00344">
    <property type="entry name" value="BCTRLSENSOR"/>
</dbReference>
<gene>
    <name evidence="10" type="ORF">HDF12_001061</name>
</gene>
<dbReference type="FunFam" id="1.10.287.130:FF:000001">
    <property type="entry name" value="Two-component sensor histidine kinase"/>
    <property type="match status" value="1"/>
</dbReference>
<evidence type="ECO:0000259" key="9">
    <source>
        <dbReference type="PROSITE" id="PS50109"/>
    </source>
</evidence>
<name>A0A7Y9T232_9BACT</name>
<dbReference type="InterPro" id="IPR004358">
    <property type="entry name" value="Sig_transdc_His_kin-like_C"/>
</dbReference>
<dbReference type="CDD" id="cd00075">
    <property type="entry name" value="HATPase"/>
    <property type="match status" value="1"/>
</dbReference>
<dbReference type="PANTHER" id="PTHR43711:SF31">
    <property type="entry name" value="HISTIDINE KINASE"/>
    <property type="match status" value="1"/>
</dbReference>
<feature type="transmembrane region" description="Helical" evidence="8">
    <location>
        <begin position="289"/>
        <end position="308"/>
    </location>
</feature>
<evidence type="ECO:0000256" key="8">
    <source>
        <dbReference type="SAM" id="Phobius"/>
    </source>
</evidence>
<evidence type="ECO:0000256" key="7">
    <source>
        <dbReference type="ARBA" id="ARBA00023136"/>
    </source>
</evidence>
<keyword evidence="4" id="KW-0808">Transferase</keyword>
<organism evidence="10 11">
    <name type="scientific">Tunturiibacter lichenicola</name>
    <dbReference type="NCBI Taxonomy" id="2051959"/>
    <lineage>
        <taxon>Bacteria</taxon>
        <taxon>Pseudomonadati</taxon>
        <taxon>Acidobacteriota</taxon>
        <taxon>Terriglobia</taxon>
        <taxon>Terriglobales</taxon>
        <taxon>Acidobacteriaceae</taxon>
        <taxon>Tunturiibacter</taxon>
    </lineage>
</organism>
<evidence type="ECO:0000256" key="4">
    <source>
        <dbReference type="ARBA" id="ARBA00022679"/>
    </source>
</evidence>
<dbReference type="SUPFAM" id="SSF55874">
    <property type="entry name" value="ATPase domain of HSP90 chaperone/DNA topoisomerase II/histidine kinase"/>
    <property type="match status" value="1"/>
</dbReference>
<protein>
    <recommendedName>
        <fullName evidence="2">histidine kinase</fullName>
        <ecNumber evidence="2">2.7.13.3</ecNumber>
    </recommendedName>
</protein>
<keyword evidence="8" id="KW-1133">Transmembrane helix</keyword>
<dbReference type="InterPro" id="IPR050736">
    <property type="entry name" value="Sensor_HK_Regulatory"/>
</dbReference>
<dbReference type="EMBL" id="JACCCV010000001">
    <property type="protein sequence ID" value="NYF50696.1"/>
    <property type="molecule type" value="Genomic_DNA"/>
</dbReference>
<dbReference type="InterPro" id="IPR003594">
    <property type="entry name" value="HATPase_dom"/>
</dbReference>
<dbReference type="InterPro" id="IPR003661">
    <property type="entry name" value="HisK_dim/P_dom"/>
</dbReference>
<dbReference type="GO" id="GO:0000155">
    <property type="term" value="F:phosphorelay sensor kinase activity"/>
    <property type="evidence" value="ECO:0007669"/>
    <property type="project" value="InterPro"/>
</dbReference>
<keyword evidence="3" id="KW-0597">Phosphoprotein</keyword>
<dbReference type="Pfam" id="PF00512">
    <property type="entry name" value="HisKA"/>
    <property type="match status" value="1"/>
</dbReference>
<accession>A0A7Y9T232</accession>
<keyword evidence="7 8" id="KW-0472">Membrane</keyword>
<evidence type="ECO:0000256" key="1">
    <source>
        <dbReference type="ARBA" id="ARBA00000085"/>
    </source>
</evidence>
<dbReference type="InterPro" id="IPR036890">
    <property type="entry name" value="HATPase_C_sf"/>
</dbReference>
<dbReference type="Gene3D" id="3.30.565.10">
    <property type="entry name" value="Histidine kinase-like ATPase, C-terminal domain"/>
    <property type="match status" value="1"/>
</dbReference>
<dbReference type="Pfam" id="PF02518">
    <property type="entry name" value="HATPase_c"/>
    <property type="match status" value="1"/>
</dbReference>
<sequence length="556" mass="62931">MVKFQVRRWSDRPRMLVFMLGVMLPAAALIAVGVWHLRTIQREKSIEAVFQREYQQVLAIAEKRIDARAYEITEEARAKFPAANHDDELEAFLVSHRDIAHAFLWSGKGHLEIRSQPDRMSDPEFVEDGKKLSSMVGHWFDMESNDWIGKLKKIEATEGRHVYLTSNWLARGDKMQYQSLVVFMPRGSTTEHPALAGFVYDTDYLSNKFFPQALNEVLPNQNENDTSHQPVMMVRTAKDREPMASSLCWDGGSPEVERGFDGVFPGLILGIKLRGTTIANISSHFIRTAFLILGALSLLMGGGMLLAYRNVSRELALAKLKSDFVSNVSHELRTPLALIRLYAETLELGRISNPEKRQEYYEIIRKESERLTSLINNILDFSRIESGKKEYDFRETDVADLVRGTLESYRFEIEQNGFQFEQKIDNDLPQVSVDREAIARSLLNLVNNAVKYSATEKYLGVNLYRHNGDVNLEVVDHGIGIPAKEQPKIFEKFYRVGDPMMHNTKGSGLGLSLVRHIVQAHGGEVAVESEPGRGSKFTITLPVQTSEVQQAKGMPA</sequence>
<evidence type="ECO:0000256" key="6">
    <source>
        <dbReference type="ARBA" id="ARBA00023012"/>
    </source>
</evidence>
<keyword evidence="6" id="KW-0902">Two-component regulatory system</keyword>
<evidence type="ECO:0000313" key="10">
    <source>
        <dbReference type="EMBL" id="NYF50696.1"/>
    </source>
</evidence>
<dbReference type="PANTHER" id="PTHR43711">
    <property type="entry name" value="TWO-COMPONENT HISTIDINE KINASE"/>
    <property type="match status" value="1"/>
</dbReference>
<feature type="transmembrane region" description="Helical" evidence="8">
    <location>
        <begin position="16"/>
        <end position="37"/>
    </location>
</feature>
<dbReference type="PROSITE" id="PS50109">
    <property type="entry name" value="HIS_KIN"/>
    <property type="match status" value="1"/>
</dbReference>
<dbReference type="CDD" id="cd00082">
    <property type="entry name" value="HisKA"/>
    <property type="match status" value="1"/>
</dbReference>
<dbReference type="SMART" id="SM00388">
    <property type="entry name" value="HisKA"/>
    <property type="match status" value="1"/>
</dbReference>
<evidence type="ECO:0000256" key="3">
    <source>
        <dbReference type="ARBA" id="ARBA00022553"/>
    </source>
</evidence>
<dbReference type="AlphaFoldDB" id="A0A7Y9T232"/>
<keyword evidence="8" id="KW-0812">Transmembrane</keyword>
<dbReference type="SMART" id="SM00387">
    <property type="entry name" value="HATPase_c"/>
    <property type="match status" value="1"/>
</dbReference>
<evidence type="ECO:0000256" key="2">
    <source>
        <dbReference type="ARBA" id="ARBA00012438"/>
    </source>
</evidence>
<evidence type="ECO:0000313" key="11">
    <source>
        <dbReference type="Proteomes" id="UP000534186"/>
    </source>
</evidence>
<dbReference type="InterPro" id="IPR036097">
    <property type="entry name" value="HisK_dim/P_sf"/>
</dbReference>
<dbReference type="SUPFAM" id="SSF47384">
    <property type="entry name" value="Homodimeric domain of signal transducing histidine kinase"/>
    <property type="match status" value="1"/>
</dbReference>
<comment type="catalytic activity">
    <reaction evidence="1">
        <text>ATP + protein L-histidine = ADP + protein N-phospho-L-histidine.</text>
        <dbReference type="EC" id="2.7.13.3"/>
    </reaction>
</comment>
<dbReference type="Proteomes" id="UP000534186">
    <property type="component" value="Unassembled WGS sequence"/>
</dbReference>
<proteinExistence type="predicted"/>
<reference evidence="10 11" key="1">
    <citation type="submission" date="2020-07" db="EMBL/GenBank/DDBJ databases">
        <title>Genomic Encyclopedia of Type Strains, Phase IV (KMG-V): Genome sequencing to study the core and pangenomes of soil and plant-associated prokaryotes.</title>
        <authorList>
            <person name="Whitman W."/>
        </authorList>
    </citation>
    <scope>NUCLEOTIDE SEQUENCE [LARGE SCALE GENOMIC DNA]</scope>
    <source>
        <strain evidence="10 11">M8UP30</strain>
    </source>
</reference>
<dbReference type="EC" id="2.7.13.3" evidence="2"/>